<dbReference type="AlphaFoldDB" id="A0A1H3XPG1"/>
<accession>A0A1H3XPG1</accession>
<proteinExistence type="predicted"/>
<name>A0A1H3XPG1_XYLRU</name>
<dbReference type="PROSITE" id="PS51257">
    <property type="entry name" value="PROKAR_LIPOPROTEIN"/>
    <property type="match status" value="1"/>
</dbReference>
<sequence>MRKSLIITLVASVYVLLGMTSCNKEMYDEKKYRELIHYNSAVDSVDQQHMWQLSEVKSLRFEVPSGSKYTQLHFYTGNPLKKDTVELMNRLDVTEGQKGILSLSVPYLQDSIYAALVDASGNYTVTSVPASQGNVSFASATTGRPMAIIRNQSYTYLFEENFPEPSNDYDYNDVVLRIALERTARNQITIHVTLAAVGAAKQIAGCLRLDGYGYGAIDSVYTISGKTFNDGIAKNSYYFYDKTDNLVAGRNNEAVINLFCDAHQSMMFKVSAGNGILERKKYNVSNQSSETYQITDEPIVSYVVTFKEEYVSSLNYFTLDNLDPFILTEYNSGIFETHLERFKEAQVIMDYFVDTTFKDLPWALMVPQSDFHYPLEGQSIGYRKRTEDGIVALMGAYTELGHSFGEWAEDHTRFYDWYLHPNIKMTY</sequence>
<dbReference type="Proteomes" id="UP000182257">
    <property type="component" value="Unassembled WGS sequence"/>
</dbReference>
<dbReference type="RefSeq" id="WP_074759912.1">
    <property type="nucleotide sequence ID" value="NZ_FNRF01000001.1"/>
</dbReference>
<dbReference type="InterPro" id="IPR031025">
    <property type="entry name" value="LruC_dom"/>
</dbReference>
<organism evidence="2 3">
    <name type="scientific">Xylanibacter ruminicola</name>
    <name type="common">Prevotella ruminicola</name>
    <dbReference type="NCBI Taxonomy" id="839"/>
    <lineage>
        <taxon>Bacteria</taxon>
        <taxon>Pseudomonadati</taxon>
        <taxon>Bacteroidota</taxon>
        <taxon>Bacteroidia</taxon>
        <taxon>Bacteroidales</taxon>
        <taxon>Prevotellaceae</taxon>
        <taxon>Xylanibacter</taxon>
    </lineage>
</organism>
<dbReference type="EMBL" id="FNRF01000001">
    <property type="protein sequence ID" value="SEA00801.1"/>
    <property type="molecule type" value="Genomic_DNA"/>
</dbReference>
<gene>
    <name evidence="2" type="ORF">SAMN05216462_0287</name>
</gene>
<reference evidence="2 3" key="1">
    <citation type="submission" date="2016-10" db="EMBL/GenBank/DDBJ databases">
        <authorList>
            <person name="de Groot N.N."/>
        </authorList>
    </citation>
    <scope>NUCLEOTIDE SEQUENCE [LARGE SCALE GENOMIC DNA]</scope>
    <source>
        <strain evidence="2 3">D31d</strain>
    </source>
</reference>
<dbReference type="NCBIfam" id="TIGR04456">
    <property type="entry name" value="LruC_dom"/>
    <property type="match status" value="1"/>
</dbReference>
<dbReference type="InterPro" id="IPR032295">
    <property type="entry name" value="DUF4842"/>
</dbReference>
<evidence type="ECO:0000259" key="1">
    <source>
        <dbReference type="Pfam" id="PF16130"/>
    </source>
</evidence>
<dbReference type="Pfam" id="PF16130">
    <property type="entry name" value="DUF4842"/>
    <property type="match status" value="1"/>
</dbReference>
<dbReference type="OrthoDB" id="1204817at2"/>
<protein>
    <submittedName>
        <fullName evidence="2">LruC domain-containing protein</fullName>
    </submittedName>
</protein>
<evidence type="ECO:0000313" key="2">
    <source>
        <dbReference type="EMBL" id="SEA00801.1"/>
    </source>
</evidence>
<evidence type="ECO:0000313" key="3">
    <source>
        <dbReference type="Proteomes" id="UP000182257"/>
    </source>
</evidence>
<feature type="domain" description="DUF4842" evidence="1">
    <location>
        <begin position="187"/>
        <end position="381"/>
    </location>
</feature>